<keyword evidence="3" id="KW-1185">Reference proteome</keyword>
<sequence>MALQGGGPQIYNQERAPTSPSEAFKKKKFWRMGTVRGSVALDSASFAGGQQESSPQGLDVHGLAHPALKGWSDVGEKAAAYSSMSHTSEKFRVA</sequence>
<gene>
    <name evidence="2" type="ORF">cyc_00850</name>
</gene>
<evidence type="ECO:0000313" key="2">
    <source>
        <dbReference type="EMBL" id="OEH74917.1"/>
    </source>
</evidence>
<dbReference type="EMBL" id="JROU02001874">
    <property type="protein sequence ID" value="OEH74917.1"/>
    <property type="molecule type" value="Genomic_DNA"/>
</dbReference>
<protein>
    <submittedName>
        <fullName evidence="2">Uncharacterized protein</fullName>
    </submittedName>
</protein>
<proteinExistence type="predicted"/>
<feature type="compositionally biased region" description="Polar residues" evidence="1">
    <location>
        <begin position="10"/>
        <end position="21"/>
    </location>
</feature>
<dbReference type="VEuPathDB" id="ToxoDB:cyc_00850"/>
<reference evidence="2 3" key="1">
    <citation type="journal article" date="2016" name="BMC Genomics">
        <title>Comparative genomics reveals Cyclospora cayetanensis possesses coccidia-like metabolism and invasion components but unique surface antigens.</title>
        <authorList>
            <person name="Liu S."/>
            <person name="Wang L."/>
            <person name="Zheng H."/>
            <person name="Xu Z."/>
            <person name="Roellig D.M."/>
            <person name="Li N."/>
            <person name="Frace M.A."/>
            <person name="Tang K."/>
            <person name="Arrowood M.J."/>
            <person name="Moss D.M."/>
            <person name="Zhang L."/>
            <person name="Feng Y."/>
            <person name="Xiao L."/>
        </authorList>
    </citation>
    <scope>NUCLEOTIDE SEQUENCE [LARGE SCALE GENOMIC DNA]</scope>
    <source>
        <strain evidence="2 3">CHN_HEN01</strain>
    </source>
</reference>
<dbReference type="InParanoid" id="A0A1D3CUR9"/>
<accession>A0A1D3CUR9</accession>
<dbReference type="Proteomes" id="UP000095192">
    <property type="component" value="Unassembled WGS sequence"/>
</dbReference>
<evidence type="ECO:0000256" key="1">
    <source>
        <dbReference type="SAM" id="MobiDB-lite"/>
    </source>
</evidence>
<comment type="caution">
    <text evidence="2">The sequence shown here is derived from an EMBL/GenBank/DDBJ whole genome shotgun (WGS) entry which is preliminary data.</text>
</comment>
<dbReference type="AlphaFoldDB" id="A0A1D3CUR9"/>
<organism evidence="2 3">
    <name type="scientific">Cyclospora cayetanensis</name>
    <dbReference type="NCBI Taxonomy" id="88456"/>
    <lineage>
        <taxon>Eukaryota</taxon>
        <taxon>Sar</taxon>
        <taxon>Alveolata</taxon>
        <taxon>Apicomplexa</taxon>
        <taxon>Conoidasida</taxon>
        <taxon>Coccidia</taxon>
        <taxon>Eucoccidiorida</taxon>
        <taxon>Eimeriorina</taxon>
        <taxon>Eimeriidae</taxon>
        <taxon>Cyclospora</taxon>
    </lineage>
</organism>
<evidence type="ECO:0000313" key="3">
    <source>
        <dbReference type="Proteomes" id="UP000095192"/>
    </source>
</evidence>
<feature type="region of interest" description="Disordered" evidence="1">
    <location>
        <begin position="1"/>
        <end position="24"/>
    </location>
</feature>
<name>A0A1D3CUR9_9EIME</name>